<dbReference type="FunFam" id="2.30.38.10:FF:000001">
    <property type="entry name" value="Non-ribosomal peptide synthetase PvdI"/>
    <property type="match status" value="1"/>
</dbReference>
<accession>A0A5C6TZA6</accession>
<dbReference type="Gene3D" id="1.10.1200.10">
    <property type="entry name" value="ACP-like"/>
    <property type="match status" value="1"/>
</dbReference>
<dbReference type="Gene3D" id="3.40.50.980">
    <property type="match status" value="1"/>
</dbReference>
<dbReference type="Proteomes" id="UP000321832">
    <property type="component" value="Unassembled WGS sequence"/>
</dbReference>
<reference evidence="5 6" key="1">
    <citation type="submission" date="2019-08" db="EMBL/GenBank/DDBJ databases">
        <authorList>
            <person name="Khan S.A."/>
            <person name="Jeon C.O."/>
            <person name="Jeong S.E."/>
        </authorList>
    </citation>
    <scope>NUCLEOTIDE SEQUENCE [LARGE SCALE GENOMIC DNA]</scope>
    <source>
        <strain evidence="6">IMCC1728</strain>
    </source>
</reference>
<dbReference type="GO" id="GO:0005737">
    <property type="term" value="C:cytoplasm"/>
    <property type="evidence" value="ECO:0007669"/>
    <property type="project" value="TreeGrafter"/>
</dbReference>
<dbReference type="InterPro" id="IPR036736">
    <property type="entry name" value="ACP-like_sf"/>
</dbReference>
<dbReference type="InterPro" id="IPR020806">
    <property type="entry name" value="PKS_PP-bd"/>
</dbReference>
<evidence type="ECO:0000313" key="6">
    <source>
        <dbReference type="Proteomes" id="UP000321832"/>
    </source>
</evidence>
<dbReference type="Gene3D" id="3.30.559.10">
    <property type="entry name" value="Chloramphenicol acetyltransferase-like domain"/>
    <property type="match status" value="1"/>
</dbReference>
<evidence type="ECO:0000256" key="1">
    <source>
        <dbReference type="ARBA" id="ARBA00022450"/>
    </source>
</evidence>
<dbReference type="PANTHER" id="PTHR45527">
    <property type="entry name" value="NONRIBOSOMAL PEPTIDE SYNTHETASE"/>
    <property type="match status" value="1"/>
</dbReference>
<dbReference type="Gene3D" id="2.30.38.10">
    <property type="entry name" value="Luciferase, Domain 3"/>
    <property type="match status" value="1"/>
</dbReference>
<organism evidence="5 6">
    <name type="scientific">Piscinibacter aquaticus</name>
    <dbReference type="NCBI Taxonomy" id="392597"/>
    <lineage>
        <taxon>Bacteria</taxon>
        <taxon>Pseudomonadati</taxon>
        <taxon>Pseudomonadota</taxon>
        <taxon>Betaproteobacteria</taxon>
        <taxon>Burkholderiales</taxon>
        <taxon>Sphaerotilaceae</taxon>
        <taxon>Piscinibacter</taxon>
    </lineage>
</organism>
<dbReference type="InterPro" id="IPR025110">
    <property type="entry name" value="AMP-bd_C"/>
</dbReference>
<dbReference type="InterPro" id="IPR009081">
    <property type="entry name" value="PP-bd_ACP"/>
</dbReference>
<evidence type="ECO:0000259" key="4">
    <source>
        <dbReference type="PROSITE" id="PS50075"/>
    </source>
</evidence>
<dbReference type="SUPFAM" id="SSF56801">
    <property type="entry name" value="Acetyl-CoA synthetase-like"/>
    <property type="match status" value="1"/>
</dbReference>
<dbReference type="SUPFAM" id="SSF52777">
    <property type="entry name" value="CoA-dependent acyltransferases"/>
    <property type="match status" value="1"/>
</dbReference>
<dbReference type="Pfam" id="PF13193">
    <property type="entry name" value="AMP-binding_C"/>
    <property type="match status" value="1"/>
</dbReference>
<comment type="caution">
    <text evidence="5">The sequence shown here is derived from an EMBL/GenBank/DDBJ whole genome shotgun (WGS) entry which is preliminary data.</text>
</comment>
<dbReference type="PANTHER" id="PTHR45527:SF1">
    <property type="entry name" value="FATTY ACID SYNTHASE"/>
    <property type="match status" value="1"/>
</dbReference>
<dbReference type="InterPro" id="IPR023213">
    <property type="entry name" value="CAT-like_dom_sf"/>
</dbReference>
<dbReference type="GO" id="GO:0044550">
    <property type="term" value="P:secondary metabolite biosynthetic process"/>
    <property type="evidence" value="ECO:0007669"/>
    <property type="project" value="TreeGrafter"/>
</dbReference>
<feature type="region of interest" description="Disordered" evidence="3">
    <location>
        <begin position="502"/>
        <end position="522"/>
    </location>
</feature>
<dbReference type="AlphaFoldDB" id="A0A5C6TZA6"/>
<dbReference type="InterPro" id="IPR045851">
    <property type="entry name" value="AMP-bd_C_sf"/>
</dbReference>
<keyword evidence="1" id="KW-0596">Phosphopantetheine</keyword>
<keyword evidence="2" id="KW-0597">Phosphoprotein</keyword>
<dbReference type="SUPFAM" id="SSF47336">
    <property type="entry name" value="ACP-like"/>
    <property type="match status" value="1"/>
</dbReference>
<evidence type="ECO:0000313" key="5">
    <source>
        <dbReference type="EMBL" id="TXC66082.1"/>
    </source>
</evidence>
<dbReference type="EMBL" id="VOPW01000001">
    <property type="protein sequence ID" value="TXC66082.1"/>
    <property type="molecule type" value="Genomic_DNA"/>
</dbReference>
<dbReference type="FunFam" id="3.30.300.30:FF:000010">
    <property type="entry name" value="Enterobactin synthetase component F"/>
    <property type="match status" value="1"/>
</dbReference>
<dbReference type="GO" id="GO:0031177">
    <property type="term" value="F:phosphopantetheine binding"/>
    <property type="evidence" value="ECO:0007669"/>
    <property type="project" value="InterPro"/>
</dbReference>
<dbReference type="GO" id="GO:0043041">
    <property type="term" value="P:amino acid activation for nonribosomal peptide biosynthetic process"/>
    <property type="evidence" value="ECO:0007669"/>
    <property type="project" value="TreeGrafter"/>
</dbReference>
<keyword evidence="6" id="KW-1185">Reference proteome</keyword>
<proteinExistence type="predicted"/>
<sequence>MLEHRAVVNFLCSMQREPGIGPGDRFVSVTTLSFDIAGLEIHGPLTCGGTVVLASRATALDGRALAALLEAERASLLQATPSTWRLLLDSGWTGRAALKMLCGGEALPRDLAERLIGRGGELWNMYGPTETTIWSTLWRVTEASGAIPIGRPIANTQCYVLDERNQPVPVGVGGELCIGGDGLARGYLGREDLTAQKFVDIMLPETGVRRVYRTGDVVRWRADGALEYVGRRDHQVKLRGYRIELGEIEAVLAAHEGVKDNVVQVREDAPGDQRLVAYVVAEPGQRPEPAAMRATLQLRLPEYMVPNLFVALEALPLTPNGKVDRKALPVPPRAAPADPGVPAQPMTPTQARVAALWGQVLQLARVGLDDDFFGLGGHSLLLVRLQAALQREFERELPLVAMFQGPTVRQMSELLAAGDTRRHAAQAIPRVPRDQPLPVSLMQERLWLFEQLEPDSSTYHIPAGWRLRGPIDLKALRGAVDARAAPRAAAHPFRVVRWRTATDRSRGRRARVGAHRTGGPKA</sequence>
<feature type="domain" description="Carrier" evidence="4">
    <location>
        <begin position="344"/>
        <end position="419"/>
    </location>
</feature>
<evidence type="ECO:0000256" key="3">
    <source>
        <dbReference type="SAM" id="MobiDB-lite"/>
    </source>
</evidence>
<dbReference type="InterPro" id="IPR000873">
    <property type="entry name" value="AMP-dep_synth/lig_dom"/>
</dbReference>
<dbReference type="SMART" id="SM00823">
    <property type="entry name" value="PKS_PP"/>
    <property type="match status" value="1"/>
</dbReference>
<protein>
    <submittedName>
        <fullName evidence="5">AMP-binding protein</fullName>
    </submittedName>
</protein>
<gene>
    <name evidence="5" type="ORF">FSC37_09550</name>
</gene>
<dbReference type="Pfam" id="PF00550">
    <property type="entry name" value="PP-binding"/>
    <property type="match status" value="1"/>
</dbReference>
<name>A0A5C6TZA6_9BURK</name>
<dbReference type="Gene3D" id="3.30.300.30">
    <property type="match status" value="1"/>
</dbReference>
<evidence type="ECO:0000256" key="2">
    <source>
        <dbReference type="ARBA" id="ARBA00022553"/>
    </source>
</evidence>
<dbReference type="Pfam" id="PF00501">
    <property type="entry name" value="AMP-binding"/>
    <property type="match status" value="1"/>
</dbReference>
<dbReference type="PROSITE" id="PS50075">
    <property type="entry name" value="CARRIER"/>
    <property type="match status" value="1"/>
</dbReference>